<dbReference type="AlphaFoldDB" id="A0A426XCR3"/>
<dbReference type="EMBL" id="AMZH03022529">
    <property type="protein sequence ID" value="RRT37230.1"/>
    <property type="molecule type" value="Genomic_DNA"/>
</dbReference>
<evidence type="ECO:0000313" key="1">
    <source>
        <dbReference type="EMBL" id="RRT37230.1"/>
    </source>
</evidence>
<dbReference type="Proteomes" id="UP000287651">
    <property type="component" value="Unassembled WGS sequence"/>
</dbReference>
<protein>
    <submittedName>
        <fullName evidence="1">Uncharacterized protein</fullName>
    </submittedName>
</protein>
<reference evidence="1 2" key="1">
    <citation type="journal article" date="2014" name="Agronomy (Basel)">
        <title>A Draft Genome Sequence for Ensete ventricosum, the Drought-Tolerant Tree Against Hunger.</title>
        <authorList>
            <person name="Harrison J."/>
            <person name="Moore K.A."/>
            <person name="Paszkiewicz K."/>
            <person name="Jones T."/>
            <person name="Grant M."/>
            <person name="Ambacheew D."/>
            <person name="Muzemil S."/>
            <person name="Studholme D.J."/>
        </authorList>
    </citation>
    <scope>NUCLEOTIDE SEQUENCE [LARGE SCALE GENOMIC DNA]</scope>
</reference>
<evidence type="ECO:0000313" key="2">
    <source>
        <dbReference type="Proteomes" id="UP000287651"/>
    </source>
</evidence>
<name>A0A426XCR3_ENSVE</name>
<proteinExistence type="predicted"/>
<accession>A0A426XCR3</accession>
<comment type="caution">
    <text evidence="1">The sequence shown here is derived from an EMBL/GenBank/DDBJ whole genome shotgun (WGS) entry which is preliminary data.</text>
</comment>
<sequence>MLLFAIVMGMRSHGCDRMTLVILARVTNGGRFCYDPREAIPELGRQQLVLLRSRAGELARQWEAVVTLLCSGGEEGSSNDVKANLLRAVIVARLSSRLRKRTVVGGEEQHWNNDNNKRSLREGEAMVAGLSSWLRKRMTTTREEQH</sequence>
<gene>
    <name evidence="1" type="ORF">B296_00052088</name>
</gene>
<organism evidence="1 2">
    <name type="scientific">Ensete ventricosum</name>
    <name type="common">Abyssinian banana</name>
    <name type="synonym">Musa ensete</name>
    <dbReference type="NCBI Taxonomy" id="4639"/>
    <lineage>
        <taxon>Eukaryota</taxon>
        <taxon>Viridiplantae</taxon>
        <taxon>Streptophyta</taxon>
        <taxon>Embryophyta</taxon>
        <taxon>Tracheophyta</taxon>
        <taxon>Spermatophyta</taxon>
        <taxon>Magnoliopsida</taxon>
        <taxon>Liliopsida</taxon>
        <taxon>Zingiberales</taxon>
        <taxon>Musaceae</taxon>
        <taxon>Ensete</taxon>
    </lineage>
</organism>